<evidence type="ECO:0000313" key="4">
    <source>
        <dbReference type="EMBL" id="SCU77594.1"/>
    </source>
</evidence>
<dbReference type="PROSITE" id="PS50114">
    <property type="entry name" value="GATA_ZN_FINGER_2"/>
    <property type="match status" value="1"/>
</dbReference>
<dbReference type="EMBL" id="LT598462">
    <property type="protein sequence ID" value="SCU77594.1"/>
    <property type="molecule type" value="Genomic_DNA"/>
</dbReference>
<dbReference type="CDD" id="cd00202">
    <property type="entry name" value="ZnF_GATA"/>
    <property type="match status" value="1"/>
</dbReference>
<dbReference type="InterPro" id="IPR013088">
    <property type="entry name" value="Znf_NHR/GATA"/>
</dbReference>
<feature type="compositionally biased region" description="Low complexity" evidence="2">
    <location>
        <begin position="161"/>
        <end position="171"/>
    </location>
</feature>
<evidence type="ECO:0000313" key="5">
    <source>
        <dbReference type="Proteomes" id="UP000191024"/>
    </source>
</evidence>
<evidence type="ECO:0000256" key="2">
    <source>
        <dbReference type="SAM" id="MobiDB-lite"/>
    </source>
</evidence>
<dbReference type="Gene3D" id="3.30.50.10">
    <property type="entry name" value="Erythroid Transcription Factor GATA-1, subunit A"/>
    <property type="match status" value="1"/>
</dbReference>
<dbReference type="STRING" id="1230905.A0A1G4ILW5"/>
<dbReference type="GO" id="GO:0008270">
    <property type="term" value="F:zinc ion binding"/>
    <property type="evidence" value="ECO:0007669"/>
    <property type="project" value="UniProtKB-KW"/>
</dbReference>
<keyword evidence="1" id="KW-0479">Metal-binding</keyword>
<feature type="region of interest" description="Disordered" evidence="2">
    <location>
        <begin position="153"/>
        <end position="184"/>
    </location>
</feature>
<reference evidence="4 5" key="1">
    <citation type="submission" date="2016-03" db="EMBL/GenBank/DDBJ databases">
        <authorList>
            <person name="Devillers H."/>
        </authorList>
    </citation>
    <scope>NUCLEOTIDE SEQUENCE [LARGE SCALE GENOMIC DNA]</scope>
    <source>
        <strain evidence="4">CBS 11717</strain>
    </source>
</reference>
<dbReference type="AlphaFoldDB" id="A0A1G4ILW5"/>
<organism evidence="4 5">
    <name type="scientific">Lachancea mirantina</name>
    <dbReference type="NCBI Taxonomy" id="1230905"/>
    <lineage>
        <taxon>Eukaryota</taxon>
        <taxon>Fungi</taxon>
        <taxon>Dikarya</taxon>
        <taxon>Ascomycota</taxon>
        <taxon>Saccharomycotina</taxon>
        <taxon>Saccharomycetes</taxon>
        <taxon>Saccharomycetales</taxon>
        <taxon>Saccharomycetaceae</taxon>
        <taxon>Lachancea</taxon>
    </lineage>
</organism>
<dbReference type="OrthoDB" id="2162994at2759"/>
<protein>
    <submittedName>
        <fullName evidence="4">LAMI_0A01684g1_1</fullName>
    </submittedName>
</protein>
<sequence>MSMFSKTFCVPSPLSSGPGPAEPLKPRKAMDDLLLPSLNMDSAMFRFKHNTPANFNAMHLSKLQKRAKTAPPASQVLNGVPHTPTSSPFLSQSNMCMKTMLPSLSSQVLAHSGAASVPRDRTVDAVAGYTSSASDSLSSSHFISSSWAGLNQPSNRNGFDSSSSEGSSRYFSDQEDGGPLPSLRHLRLLPNPCLQQYAPHYPDTSERTRLWRQNLLQWCKTENYNDFLHIEREVGEAPHLPRPGFGNLNVLANVASTAPLIPSVLNHQDQFYELSNTSLSQGVITPPISPPNNTQNGLSPLSYTPFMSEKLVQAIKRKRVGNHKKTNSFKARELKRLFANRDVLSINSEKKVTKPLKRHSAPSSPKQYVIKVHELCSPRPRTRSPSPVRLSPCANAGQNHVFHEPSTPVTNVESFKNTSSNSPPQKLEFSFAKKIVSPKRISHRTCISCHSSDSPCWRPSWTDRKQDQLCNSCGLRYKKTHARCLNANCRKIPSKGEMAIMKANGLVRHTQNDGTIVEGLSCLFCNNIVEIK</sequence>
<dbReference type="InterPro" id="IPR000679">
    <property type="entry name" value="Znf_GATA"/>
</dbReference>
<feature type="region of interest" description="Disordered" evidence="2">
    <location>
        <begin position="70"/>
        <end position="91"/>
    </location>
</feature>
<accession>A0A1G4ILW5</accession>
<dbReference type="GO" id="GO:0006355">
    <property type="term" value="P:regulation of DNA-templated transcription"/>
    <property type="evidence" value="ECO:0007669"/>
    <property type="project" value="InterPro"/>
</dbReference>
<keyword evidence="1" id="KW-0863">Zinc-finger</keyword>
<gene>
    <name evidence="4" type="ORF">LAMI_0A01684G</name>
</gene>
<name>A0A1G4ILW5_9SACH</name>
<dbReference type="SMART" id="SM00401">
    <property type="entry name" value="ZnF_GATA"/>
    <property type="match status" value="1"/>
</dbReference>
<evidence type="ECO:0000256" key="1">
    <source>
        <dbReference type="PROSITE-ProRule" id="PRU00094"/>
    </source>
</evidence>
<evidence type="ECO:0000259" key="3">
    <source>
        <dbReference type="PROSITE" id="PS50114"/>
    </source>
</evidence>
<keyword evidence="1" id="KW-0862">Zinc</keyword>
<proteinExistence type="predicted"/>
<dbReference type="Proteomes" id="UP000191024">
    <property type="component" value="Chromosome A"/>
</dbReference>
<dbReference type="GO" id="GO:0043565">
    <property type="term" value="F:sequence-specific DNA binding"/>
    <property type="evidence" value="ECO:0007669"/>
    <property type="project" value="InterPro"/>
</dbReference>
<feature type="region of interest" description="Disordered" evidence="2">
    <location>
        <begin position="1"/>
        <end position="26"/>
    </location>
</feature>
<dbReference type="Pfam" id="PF00320">
    <property type="entry name" value="GATA"/>
    <property type="match status" value="1"/>
</dbReference>
<dbReference type="SUPFAM" id="SSF57716">
    <property type="entry name" value="Glucocorticoid receptor-like (DNA-binding domain)"/>
    <property type="match status" value="1"/>
</dbReference>
<feature type="domain" description="GATA-type" evidence="3">
    <location>
        <begin position="440"/>
        <end position="478"/>
    </location>
</feature>
<keyword evidence="5" id="KW-1185">Reference proteome</keyword>